<dbReference type="Pfam" id="PF22636">
    <property type="entry name" value="FlK"/>
    <property type="match status" value="1"/>
</dbReference>
<keyword evidence="4" id="KW-1185">Reference proteome</keyword>
<evidence type="ECO:0000313" key="3">
    <source>
        <dbReference type="EMBL" id="MDA2812028.1"/>
    </source>
</evidence>
<evidence type="ECO:0000259" key="2">
    <source>
        <dbReference type="Pfam" id="PF22636"/>
    </source>
</evidence>
<name>A0ABT4U4Z4_9ACTN</name>
<evidence type="ECO:0000256" key="1">
    <source>
        <dbReference type="SAM" id="MobiDB-lite"/>
    </source>
</evidence>
<sequence length="141" mass="14335">MSDITEPRPGARGRVETTVGPGDTAAALGSGDVPVLGTPRVLALAEEATVAALEGALEPGRTTVGTRVELRHTAPTPAGARVRADAVLTEADGKRLVFEVAVVQLDRNPAGSEGSDGRAVAGGTVERVVVDRERFIASAGD</sequence>
<accession>A0ABT4U4Z4</accession>
<dbReference type="SUPFAM" id="SSF54637">
    <property type="entry name" value="Thioesterase/thiol ester dehydrase-isomerase"/>
    <property type="match status" value="1"/>
</dbReference>
<dbReference type="RefSeq" id="WP_270686474.1">
    <property type="nucleotide sequence ID" value="NZ_JAQFWQ010000040.1"/>
</dbReference>
<comment type="caution">
    <text evidence="3">The sequence shown here is derived from an EMBL/GenBank/DDBJ whole genome shotgun (WGS) entry which is preliminary data.</text>
</comment>
<dbReference type="PANTHER" id="PTHR36934">
    <property type="entry name" value="BLR0278 PROTEIN"/>
    <property type="match status" value="1"/>
</dbReference>
<dbReference type="InterPro" id="IPR054485">
    <property type="entry name" value="FlK-like_dom"/>
</dbReference>
<protein>
    <submittedName>
        <fullName evidence="3">Thioesterase</fullName>
    </submittedName>
</protein>
<proteinExistence type="predicted"/>
<dbReference type="InterPro" id="IPR025540">
    <property type="entry name" value="FlK"/>
</dbReference>
<dbReference type="Gene3D" id="3.10.129.10">
    <property type="entry name" value="Hotdog Thioesterase"/>
    <property type="match status" value="1"/>
</dbReference>
<evidence type="ECO:0000313" key="4">
    <source>
        <dbReference type="Proteomes" id="UP001527866"/>
    </source>
</evidence>
<dbReference type="Proteomes" id="UP001527866">
    <property type="component" value="Unassembled WGS sequence"/>
</dbReference>
<feature type="region of interest" description="Disordered" evidence="1">
    <location>
        <begin position="1"/>
        <end position="32"/>
    </location>
</feature>
<reference evidence="3 4" key="1">
    <citation type="submission" date="2023-01" db="EMBL/GenBank/DDBJ databases">
        <title>Draft genome sequence of Nocardiopsis sp. RSe5-2 isolated from halophytes.</title>
        <authorList>
            <person name="Duangmal K."/>
            <person name="Chantavorakit T."/>
        </authorList>
    </citation>
    <scope>NUCLEOTIDE SEQUENCE [LARGE SCALE GENOMIC DNA]</scope>
    <source>
        <strain evidence="3 4">RSe5-2</strain>
    </source>
</reference>
<organism evidence="3 4">
    <name type="scientific">Nocardiopsis endophytica</name>
    <dbReference type="NCBI Taxonomy" id="3018445"/>
    <lineage>
        <taxon>Bacteria</taxon>
        <taxon>Bacillati</taxon>
        <taxon>Actinomycetota</taxon>
        <taxon>Actinomycetes</taxon>
        <taxon>Streptosporangiales</taxon>
        <taxon>Nocardiopsidaceae</taxon>
        <taxon>Nocardiopsis</taxon>
    </lineage>
</organism>
<feature type="domain" description="Fluoroacetyl-CoA-specific thioesterase-like" evidence="2">
    <location>
        <begin position="20"/>
        <end position="133"/>
    </location>
</feature>
<dbReference type="PANTHER" id="PTHR36934:SF1">
    <property type="entry name" value="THIOESTERASE DOMAIN-CONTAINING PROTEIN"/>
    <property type="match status" value="1"/>
</dbReference>
<gene>
    <name evidence="3" type="ORF">O4J56_15400</name>
</gene>
<dbReference type="EMBL" id="JAQFWQ010000040">
    <property type="protein sequence ID" value="MDA2812028.1"/>
    <property type="molecule type" value="Genomic_DNA"/>
</dbReference>
<dbReference type="InterPro" id="IPR029069">
    <property type="entry name" value="HotDog_dom_sf"/>
</dbReference>